<dbReference type="SMART" id="SM00421">
    <property type="entry name" value="HTH_LUXR"/>
    <property type="match status" value="1"/>
</dbReference>
<dbReference type="InterPro" id="IPR011006">
    <property type="entry name" value="CheY-like_superfamily"/>
</dbReference>
<dbReference type="GO" id="GO:0006355">
    <property type="term" value="P:regulation of DNA-templated transcription"/>
    <property type="evidence" value="ECO:0007669"/>
    <property type="project" value="InterPro"/>
</dbReference>
<feature type="domain" description="HTH luxR-type" evidence="6">
    <location>
        <begin position="141"/>
        <end position="206"/>
    </location>
</feature>
<dbReference type="InterPro" id="IPR001789">
    <property type="entry name" value="Sig_transdc_resp-reg_receiver"/>
</dbReference>
<dbReference type="Gene3D" id="3.40.50.2300">
    <property type="match status" value="1"/>
</dbReference>
<evidence type="ECO:0000256" key="4">
    <source>
        <dbReference type="ARBA" id="ARBA00023163"/>
    </source>
</evidence>
<evidence type="ECO:0000256" key="1">
    <source>
        <dbReference type="ARBA" id="ARBA00022553"/>
    </source>
</evidence>
<keyword evidence="3 8" id="KW-0238">DNA-binding</keyword>
<dbReference type="PROSITE" id="PS00622">
    <property type="entry name" value="HTH_LUXR_1"/>
    <property type="match status" value="1"/>
</dbReference>
<keyword evidence="1 5" id="KW-0597">Phosphoprotein</keyword>
<dbReference type="EMBL" id="JACHOR010000005">
    <property type="protein sequence ID" value="MBB5747389.1"/>
    <property type="molecule type" value="Genomic_DNA"/>
</dbReference>
<dbReference type="InterPro" id="IPR000792">
    <property type="entry name" value="Tscrpt_reg_LuxR_C"/>
</dbReference>
<dbReference type="Pfam" id="PF00196">
    <property type="entry name" value="GerE"/>
    <property type="match status" value="1"/>
</dbReference>
<dbReference type="PRINTS" id="PR00038">
    <property type="entry name" value="HTHLUXR"/>
</dbReference>
<gene>
    <name evidence="8" type="ORF">GGR13_003010</name>
</gene>
<evidence type="ECO:0000256" key="3">
    <source>
        <dbReference type="ARBA" id="ARBA00023125"/>
    </source>
</evidence>
<evidence type="ECO:0000259" key="6">
    <source>
        <dbReference type="PROSITE" id="PS50043"/>
    </source>
</evidence>
<keyword evidence="4" id="KW-0804">Transcription</keyword>
<evidence type="ECO:0000313" key="8">
    <source>
        <dbReference type="EMBL" id="MBB5747389.1"/>
    </source>
</evidence>
<dbReference type="GO" id="GO:0003677">
    <property type="term" value="F:DNA binding"/>
    <property type="evidence" value="ECO:0007669"/>
    <property type="project" value="UniProtKB-KW"/>
</dbReference>
<evidence type="ECO:0000313" key="9">
    <source>
        <dbReference type="Proteomes" id="UP000545037"/>
    </source>
</evidence>
<reference evidence="8 9" key="1">
    <citation type="submission" date="2020-08" db="EMBL/GenBank/DDBJ databases">
        <title>Genomic Encyclopedia of Type Strains, Phase IV (KMG-IV): sequencing the most valuable type-strain genomes for metagenomic binning, comparative biology and taxonomic classification.</title>
        <authorList>
            <person name="Goeker M."/>
        </authorList>
    </citation>
    <scope>NUCLEOTIDE SEQUENCE [LARGE SCALE GENOMIC DNA]</scope>
    <source>
        <strain evidence="8 9">DSM 4737</strain>
    </source>
</reference>
<keyword evidence="9" id="KW-1185">Reference proteome</keyword>
<dbReference type="Proteomes" id="UP000545037">
    <property type="component" value="Unassembled WGS sequence"/>
</dbReference>
<evidence type="ECO:0000256" key="2">
    <source>
        <dbReference type="ARBA" id="ARBA00023015"/>
    </source>
</evidence>
<name>A0A7W9FHF2_9CAUL</name>
<organism evidence="8 9">
    <name type="scientific">Brevundimonas variabilis</name>
    <dbReference type="NCBI Taxonomy" id="74312"/>
    <lineage>
        <taxon>Bacteria</taxon>
        <taxon>Pseudomonadati</taxon>
        <taxon>Pseudomonadota</taxon>
        <taxon>Alphaproteobacteria</taxon>
        <taxon>Caulobacterales</taxon>
        <taxon>Caulobacteraceae</taxon>
        <taxon>Brevundimonas</taxon>
    </lineage>
</organism>
<proteinExistence type="predicted"/>
<dbReference type="PANTHER" id="PTHR43214:SF24">
    <property type="entry name" value="TRANSCRIPTIONAL REGULATORY PROTEIN NARL-RELATED"/>
    <property type="match status" value="1"/>
</dbReference>
<dbReference type="InterPro" id="IPR016032">
    <property type="entry name" value="Sig_transdc_resp-reg_C-effctor"/>
</dbReference>
<comment type="caution">
    <text evidence="8">The sequence shown here is derived from an EMBL/GenBank/DDBJ whole genome shotgun (WGS) entry which is preliminary data.</text>
</comment>
<dbReference type="SUPFAM" id="SSF46894">
    <property type="entry name" value="C-terminal effector domain of the bipartite response regulators"/>
    <property type="match status" value="1"/>
</dbReference>
<dbReference type="CDD" id="cd06170">
    <property type="entry name" value="LuxR_C_like"/>
    <property type="match status" value="1"/>
</dbReference>
<dbReference type="Pfam" id="PF00072">
    <property type="entry name" value="Response_reg"/>
    <property type="match status" value="1"/>
</dbReference>
<dbReference type="AlphaFoldDB" id="A0A7W9FHF2"/>
<dbReference type="RefSeq" id="WP_183214365.1">
    <property type="nucleotide sequence ID" value="NZ_JACHOR010000005.1"/>
</dbReference>
<dbReference type="InterPro" id="IPR039420">
    <property type="entry name" value="WalR-like"/>
</dbReference>
<evidence type="ECO:0000256" key="5">
    <source>
        <dbReference type="PROSITE-ProRule" id="PRU00169"/>
    </source>
</evidence>
<dbReference type="PROSITE" id="PS50043">
    <property type="entry name" value="HTH_LUXR_2"/>
    <property type="match status" value="1"/>
</dbReference>
<dbReference type="CDD" id="cd17535">
    <property type="entry name" value="REC_NarL-like"/>
    <property type="match status" value="1"/>
</dbReference>
<dbReference type="GO" id="GO:0000160">
    <property type="term" value="P:phosphorelay signal transduction system"/>
    <property type="evidence" value="ECO:0007669"/>
    <property type="project" value="InterPro"/>
</dbReference>
<protein>
    <submittedName>
        <fullName evidence="8">DNA-binding NarL/FixJ family response regulator</fullName>
    </submittedName>
</protein>
<keyword evidence="2" id="KW-0805">Transcription regulation</keyword>
<dbReference type="SMART" id="SM00448">
    <property type="entry name" value="REC"/>
    <property type="match status" value="1"/>
</dbReference>
<feature type="modified residue" description="4-aspartylphosphate" evidence="5">
    <location>
        <position position="54"/>
    </location>
</feature>
<sequence length="207" mass="22211">MLRLLIADDHELTREGLRSVFEREPDLQVVGEAATAEDAVARALAGGVDVAVLDIRFGQAMTGLEAARAIVRGSNVRVLMLTLHDTPEYVRTAMSAGATGFVLKDAGRSELLHAVRTVGEGRTAVPPDLIRRALEPTAGPREDDLARLTPREREVLTCIADGLTNKEIGRALGIGPGTVKVHVERVIAKLGVTDRTQAAVLQTRAQR</sequence>
<dbReference type="PROSITE" id="PS50110">
    <property type="entry name" value="RESPONSE_REGULATORY"/>
    <property type="match status" value="1"/>
</dbReference>
<accession>A0A7W9FHF2</accession>
<feature type="domain" description="Response regulatory" evidence="7">
    <location>
        <begin position="3"/>
        <end position="119"/>
    </location>
</feature>
<dbReference type="InterPro" id="IPR058245">
    <property type="entry name" value="NreC/VraR/RcsB-like_REC"/>
</dbReference>
<dbReference type="SUPFAM" id="SSF52172">
    <property type="entry name" value="CheY-like"/>
    <property type="match status" value="1"/>
</dbReference>
<evidence type="ECO:0000259" key="7">
    <source>
        <dbReference type="PROSITE" id="PS50110"/>
    </source>
</evidence>
<dbReference type="PANTHER" id="PTHR43214">
    <property type="entry name" value="TWO-COMPONENT RESPONSE REGULATOR"/>
    <property type="match status" value="1"/>
</dbReference>